<feature type="non-terminal residue" evidence="1">
    <location>
        <position position="155"/>
    </location>
</feature>
<accession>A0A382YZX3</accession>
<dbReference type="AlphaFoldDB" id="A0A382YZX3"/>
<feature type="non-terminal residue" evidence="1">
    <location>
        <position position="1"/>
    </location>
</feature>
<sequence length="155" mass="18074">LLNVLWLRPERALVDSHQLFTAMNLLGEDFEQPSLEYGCTEGTNTFIMLGGEFDLEHDDYSEVLWDKDSHTKSGMKNDYFNSFSDDYVPKIEKNSRQKISVGVSWHKAHIEKSNRLGVFERTERIKLNSPLNQFEDNTFATIWSPNLFWSDEDSM</sequence>
<proteinExistence type="predicted"/>
<evidence type="ECO:0000313" key="1">
    <source>
        <dbReference type="EMBL" id="SVD88824.1"/>
    </source>
</evidence>
<protein>
    <submittedName>
        <fullName evidence="1">Uncharacterized protein</fullName>
    </submittedName>
</protein>
<reference evidence="1" key="1">
    <citation type="submission" date="2018-05" db="EMBL/GenBank/DDBJ databases">
        <authorList>
            <person name="Lanie J.A."/>
            <person name="Ng W.-L."/>
            <person name="Kazmierczak K.M."/>
            <person name="Andrzejewski T.M."/>
            <person name="Davidsen T.M."/>
            <person name="Wayne K.J."/>
            <person name="Tettelin H."/>
            <person name="Glass J.I."/>
            <person name="Rusch D."/>
            <person name="Podicherti R."/>
            <person name="Tsui H.-C.T."/>
            <person name="Winkler M.E."/>
        </authorList>
    </citation>
    <scope>NUCLEOTIDE SEQUENCE</scope>
</reference>
<dbReference type="EMBL" id="UINC01179904">
    <property type="protein sequence ID" value="SVD88824.1"/>
    <property type="molecule type" value="Genomic_DNA"/>
</dbReference>
<organism evidence="1">
    <name type="scientific">marine metagenome</name>
    <dbReference type="NCBI Taxonomy" id="408172"/>
    <lineage>
        <taxon>unclassified sequences</taxon>
        <taxon>metagenomes</taxon>
        <taxon>ecological metagenomes</taxon>
    </lineage>
</organism>
<name>A0A382YZX3_9ZZZZ</name>
<gene>
    <name evidence="1" type="ORF">METZ01_LOCUS441678</name>
</gene>